<keyword evidence="1" id="KW-1133">Transmembrane helix</keyword>
<evidence type="ECO:0000313" key="3">
    <source>
        <dbReference type="Proteomes" id="UP000199286"/>
    </source>
</evidence>
<proteinExistence type="predicted"/>
<dbReference type="Proteomes" id="UP000199286">
    <property type="component" value="Unassembled WGS sequence"/>
</dbReference>
<gene>
    <name evidence="2" type="ORF">SAMN05444340_102328</name>
</gene>
<keyword evidence="3" id="KW-1185">Reference proteome</keyword>
<dbReference type="EMBL" id="FNPF01000002">
    <property type="protein sequence ID" value="SDY02175.1"/>
    <property type="molecule type" value="Genomic_DNA"/>
</dbReference>
<evidence type="ECO:0000313" key="2">
    <source>
        <dbReference type="EMBL" id="SDY02175.1"/>
    </source>
</evidence>
<feature type="transmembrane region" description="Helical" evidence="1">
    <location>
        <begin position="21"/>
        <end position="42"/>
    </location>
</feature>
<keyword evidence="1" id="KW-0472">Membrane</keyword>
<accession>A0A1H3GGP2</accession>
<dbReference type="AlphaFoldDB" id="A0A1H3GGP2"/>
<name>A0A1H3GGP2_9RHOB</name>
<reference evidence="2 3" key="1">
    <citation type="submission" date="2016-10" db="EMBL/GenBank/DDBJ databases">
        <authorList>
            <person name="de Groot N.N."/>
        </authorList>
    </citation>
    <scope>NUCLEOTIDE SEQUENCE [LARGE SCALE GENOMIC DNA]</scope>
    <source>
        <strain evidence="2 3">DSM 26880</strain>
    </source>
</reference>
<sequence length="43" mass="4753">MRTFEQGYRSVSLIMTLNWDRALFMTGLAGALWLGAQFGTLAG</sequence>
<dbReference type="RefSeq" id="WP_281242712.1">
    <property type="nucleotide sequence ID" value="NZ_FNPF01000002.1"/>
</dbReference>
<organism evidence="2 3">
    <name type="scientific">Citreimonas salinaria</name>
    <dbReference type="NCBI Taxonomy" id="321339"/>
    <lineage>
        <taxon>Bacteria</taxon>
        <taxon>Pseudomonadati</taxon>
        <taxon>Pseudomonadota</taxon>
        <taxon>Alphaproteobacteria</taxon>
        <taxon>Rhodobacterales</taxon>
        <taxon>Roseobacteraceae</taxon>
        <taxon>Citreimonas</taxon>
    </lineage>
</organism>
<evidence type="ECO:0000256" key="1">
    <source>
        <dbReference type="SAM" id="Phobius"/>
    </source>
</evidence>
<protein>
    <submittedName>
        <fullName evidence="2">Uncharacterized protein</fullName>
    </submittedName>
</protein>
<dbReference type="STRING" id="321339.SAMN05444340_102328"/>
<keyword evidence="1" id="KW-0812">Transmembrane</keyword>